<evidence type="ECO:0000259" key="6">
    <source>
        <dbReference type="Pfam" id="PF01609"/>
    </source>
</evidence>
<proteinExistence type="inferred from homology"/>
<reference evidence="7 9" key="2">
    <citation type="journal article" date="2016" name="Int. J. Syst. Evol. Microbiol.">
        <title>Flavisolibacter tropicus sp. nov., isolated from tropical soil.</title>
        <authorList>
            <person name="Lee J.J."/>
            <person name="Kang M.S."/>
            <person name="Kim G.S."/>
            <person name="Lee C.S."/>
            <person name="Lim S."/>
            <person name="Lee J."/>
            <person name="Roh S.H."/>
            <person name="Kang H."/>
            <person name="Ha J.M."/>
            <person name="Bae S."/>
            <person name="Jung H.Y."/>
            <person name="Kim M.K."/>
        </authorList>
    </citation>
    <scope>NUCLEOTIDE SEQUENCE [LARGE SCALE GENOMIC DNA]</scope>
    <source>
        <strain evidence="7 9">LCS9</strain>
    </source>
</reference>
<name>A0A172TW84_9BACT</name>
<dbReference type="SUPFAM" id="SSF53098">
    <property type="entry name" value="Ribonuclease H-like"/>
    <property type="match status" value="1"/>
</dbReference>
<keyword evidence="3" id="KW-0238">DNA-binding</keyword>
<dbReference type="GO" id="GO:0004803">
    <property type="term" value="F:transposase activity"/>
    <property type="evidence" value="ECO:0007669"/>
    <property type="project" value="InterPro"/>
</dbReference>
<evidence type="ECO:0000256" key="5">
    <source>
        <dbReference type="SAM" id="Phobius"/>
    </source>
</evidence>
<dbReference type="KEGG" id="fla:SY85_22900"/>
<dbReference type="GO" id="GO:0003677">
    <property type="term" value="F:DNA binding"/>
    <property type="evidence" value="ECO:0007669"/>
    <property type="project" value="UniProtKB-KW"/>
</dbReference>
<dbReference type="Proteomes" id="UP000077177">
    <property type="component" value="Chromosome"/>
</dbReference>
<keyword evidence="5" id="KW-1133">Transmembrane helix</keyword>
<keyword evidence="4" id="KW-0233">DNA recombination</keyword>
<reference evidence="9" key="1">
    <citation type="submission" date="2015-01" db="EMBL/GenBank/DDBJ databases">
        <title>Flavisolibacter sp./LCS9/ whole genome sequencing.</title>
        <authorList>
            <person name="Kim M.K."/>
            <person name="Srinivasan S."/>
            <person name="Lee J.-J."/>
        </authorList>
    </citation>
    <scope>NUCLEOTIDE SEQUENCE [LARGE SCALE GENOMIC DNA]</scope>
    <source>
        <strain evidence="9">LCS9</strain>
    </source>
</reference>
<evidence type="ECO:0000313" key="7">
    <source>
        <dbReference type="EMBL" id="ANE51007.1"/>
    </source>
</evidence>
<keyword evidence="2" id="KW-0815">Transposition</keyword>
<dbReference type="InterPro" id="IPR002559">
    <property type="entry name" value="Transposase_11"/>
</dbReference>
<evidence type="ECO:0000256" key="1">
    <source>
        <dbReference type="ARBA" id="ARBA00010075"/>
    </source>
</evidence>
<dbReference type="NCBIfam" id="NF033592">
    <property type="entry name" value="transpos_IS4_1"/>
    <property type="match status" value="1"/>
</dbReference>
<dbReference type="GO" id="GO:0006313">
    <property type="term" value="P:DNA transposition"/>
    <property type="evidence" value="ECO:0007669"/>
    <property type="project" value="InterPro"/>
</dbReference>
<keyword evidence="5" id="KW-0812">Transmembrane</keyword>
<dbReference type="PANTHER" id="PTHR33258">
    <property type="entry name" value="TRANSPOSASE INSL FOR INSERTION SEQUENCE ELEMENT IS186A-RELATED"/>
    <property type="match status" value="1"/>
</dbReference>
<organism evidence="7 9">
    <name type="scientific">Flavisolibacter tropicus</name>
    <dbReference type="NCBI Taxonomy" id="1492898"/>
    <lineage>
        <taxon>Bacteria</taxon>
        <taxon>Pseudomonadati</taxon>
        <taxon>Bacteroidota</taxon>
        <taxon>Chitinophagia</taxon>
        <taxon>Chitinophagales</taxon>
        <taxon>Chitinophagaceae</taxon>
        <taxon>Flavisolibacter</taxon>
    </lineage>
</organism>
<feature type="domain" description="Transposase IS4-like" evidence="6">
    <location>
        <begin position="167"/>
        <end position="331"/>
    </location>
</feature>
<dbReference type="InterPro" id="IPR047952">
    <property type="entry name" value="Transpos_IS4"/>
</dbReference>
<accession>A0A172TW84</accession>
<dbReference type="EMBL" id="CP011390">
    <property type="protein sequence ID" value="ANE52903.1"/>
    <property type="molecule type" value="Genomic_DNA"/>
</dbReference>
<dbReference type="Gene3D" id="3.90.350.10">
    <property type="entry name" value="Transposase Inhibitor Protein From Tn5, Chain A, domain 1"/>
    <property type="match status" value="1"/>
</dbReference>
<protein>
    <recommendedName>
        <fullName evidence="6">Transposase IS4-like domain-containing protein</fullName>
    </recommendedName>
</protein>
<keyword evidence="9" id="KW-1185">Reference proteome</keyword>
<dbReference type="RefSeq" id="WP_066404563.1">
    <property type="nucleotide sequence ID" value="NZ_CP011390.1"/>
</dbReference>
<dbReference type="PANTHER" id="PTHR33258:SF1">
    <property type="entry name" value="TRANSPOSASE INSL FOR INSERTION SEQUENCE ELEMENT IS186A-RELATED"/>
    <property type="match status" value="1"/>
</dbReference>
<dbReference type="STRING" id="1492898.SY85_11335"/>
<dbReference type="InterPro" id="IPR012337">
    <property type="entry name" value="RNaseH-like_sf"/>
</dbReference>
<evidence type="ECO:0000313" key="8">
    <source>
        <dbReference type="EMBL" id="ANE52903.1"/>
    </source>
</evidence>
<dbReference type="Pfam" id="PF01609">
    <property type="entry name" value="DDE_Tnp_1"/>
    <property type="match status" value="1"/>
</dbReference>
<dbReference type="EMBL" id="CP011390">
    <property type="protein sequence ID" value="ANE51007.1"/>
    <property type="molecule type" value="Genomic_DNA"/>
</dbReference>
<evidence type="ECO:0000256" key="4">
    <source>
        <dbReference type="ARBA" id="ARBA00023172"/>
    </source>
</evidence>
<evidence type="ECO:0000256" key="2">
    <source>
        <dbReference type="ARBA" id="ARBA00022578"/>
    </source>
</evidence>
<dbReference type="OrthoDB" id="7327264at2"/>
<sequence>MTAAALLKLLPARCLRALAVTTQVDHQVKKLSGEIMFKLILFSMLNSEKLSLRVMESFLASASFKSFAHSETLHSRYNSIRDRICTMRAAYFEKLFATVSALYTKVLGEEKALTRVDSTYVALSARLLAGGLQNGPNLTKGHTKYSVALKGSLPASVKVYTQSTFISEDKALAALIDEAAYLKDGVVVFDRGLQLRDAFDRFTTAGKGFVGRTKTNIYFQLKRCRPLPRAPRQSSVKVYGDEEGFLYKRKGKTTQYTYRVIKATLTQNGEALWLITNLMEENPYTLAEWYRRRWDIEVFFRFIKQHLSAAHLVSRTENGIQVMIYMTLIVAALVIAYKKLNHISSYKIARLQFEIELENQIIKTIVTLCGGDPRKAAPLWNSS</sequence>
<keyword evidence="5" id="KW-0472">Membrane</keyword>
<feature type="transmembrane region" description="Helical" evidence="5">
    <location>
        <begin position="319"/>
        <end position="337"/>
    </location>
</feature>
<evidence type="ECO:0000256" key="3">
    <source>
        <dbReference type="ARBA" id="ARBA00023125"/>
    </source>
</evidence>
<dbReference type="PATRIC" id="fig|1492898.3.peg.2445"/>
<dbReference type="KEGG" id="fla:SY85_11335"/>
<gene>
    <name evidence="7" type="ORF">SY85_11335</name>
    <name evidence="8" type="ORF">SY85_22900</name>
</gene>
<dbReference type="AlphaFoldDB" id="A0A172TW84"/>
<comment type="similarity">
    <text evidence="1">Belongs to the transposase 11 family.</text>
</comment>
<evidence type="ECO:0000313" key="9">
    <source>
        <dbReference type="Proteomes" id="UP000077177"/>
    </source>
</evidence>